<dbReference type="PANTHER" id="PTHR30614:SF0">
    <property type="entry name" value="L-CYSTINE TRANSPORT SYSTEM PERMEASE PROTEIN TCYL"/>
    <property type="match status" value="1"/>
</dbReference>
<comment type="subcellular location">
    <subcellularLocation>
        <location evidence="1 8">Cell membrane</location>
        <topology evidence="1 8">Multi-pass membrane protein</topology>
    </subcellularLocation>
</comment>
<evidence type="ECO:0000256" key="5">
    <source>
        <dbReference type="ARBA" id="ARBA00022970"/>
    </source>
</evidence>
<dbReference type="NCBIfam" id="TIGR01726">
    <property type="entry name" value="HEQRo_perm_3TM"/>
    <property type="match status" value="1"/>
</dbReference>
<feature type="domain" description="ABC transmembrane type-1" evidence="10">
    <location>
        <begin position="15"/>
        <end position="199"/>
    </location>
</feature>
<dbReference type="Gene3D" id="1.10.3720.10">
    <property type="entry name" value="MetI-like"/>
    <property type="match status" value="1"/>
</dbReference>
<evidence type="ECO:0000256" key="2">
    <source>
        <dbReference type="ARBA" id="ARBA00022448"/>
    </source>
</evidence>
<evidence type="ECO:0000256" key="7">
    <source>
        <dbReference type="ARBA" id="ARBA00023136"/>
    </source>
</evidence>
<dbReference type="InterPro" id="IPR035906">
    <property type="entry name" value="MetI-like_sf"/>
</dbReference>
<accession>K7S8M3</accession>
<dbReference type="GeneID" id="88084670"/>
<evidence type="ECO:0000256" key="1">
    <source>
        <dbReference type="ARBA" id="ARBA00004651"/>
    </source>
</evidence>
<dbReference type="InterPro" id="IPR014342">
    <property type="entry name" value="Ectoine_EhuC"/>
</dbReference>
<keyword evidence="6 8" id="KW-1133">Transmembrane helix</keyword>
<dbReference type="InterPro" id="IPR000515">
    <property type="entry name" value="MetI-like"/>
</dbReference>
<dbReference type="CDD" id="cd06261">
    <property type="entry name" value="TM_PBP2"/>
    <property type="match status" value="1"/>
</dbReference>
<keyword evidence="2 8" id="KW-0813">Transport</keyword>
<dbReference type="eggNOG" id="COG0765">
    <property type="taxonomic scope" value="Bacteria"/>
</dbReference>
<protein>
    <submittedName>
        <fullName evidence="11">Amino acid ABC transporter membrane protein 1, PAAT family</fullName>
    </submittedName>
</protein>
<feature type="compositionally biased region" description="Low complexity" evidence="9">
    <location>
        <begin position="226"/>
        <end position="241"/>
    </location>
</feature>
<dbReference type="GO" id="GO:0043190">
    <property type="term" value="C:ATP-binding cassette (ABC) transporter complex"/>
    <property type="evidence" value="ECO:0007669"/>
    <property type="project" value="InterPro"/>
</dbReference>
<proteinExistence type="inferred from homology"/>
<name>K7S8M3_ACIA4</name>
<comment type="similarity">
    <text evidence="8">Belongs to the binding-protein-dependent transport system permease family.</text>
</comment>
<feature type="region of interest" description="Disordered" evidence="9">
    <location>
        <begin position="216"/>
        <end position="241"/>
    </location>
</feature>
<dbReference type="EMBL" id="CP003493">
    <property type="protein sequence ID" value="AFV90897.1"/>
    <property type="molecule type" value="Genomic_DNA"/>
</dbReference>
<dbReference type="AlphaFoldDB" id="K7S8M3"/>
<feature type="transmembrane region" description="Helical" evidence="8">
    <location>
        <begin position="15"/>
        <end position="39"/>
    </location>
</feature>
<dbReference type="HOGENOM" id="CLU_019602_1_0_11"/>
<evidence type="ECO:0000256" key="8">
    <source>
        <dbReference type="RuleBase" id="RU363032"/>
    </source>
</evidence>
<evidence type="ECO:0000256" key="4">
    <source>
        <dbReference type="ARBA" id="ARBA00022692"/>
    </source>
</evidence>
<organism evidence="11 12">
    <name type="scientific">Acidipropionibacterium acidipropionici (strain ATCC 4875 / DSM 20272 / JCM 6432 / NBRC 12425 / NCIMB 8070 / 4)</name>
    <name type="common">Propionibacterium acidipropionici</name>
    <dbReference type="NCBI Taxonomy" id="1171373"/>
    <lineage>
        <taxon>Bacteria</taxon>
        <taxon>Bacillati</taxon>
        <taxon>Actinomycetota</taxon>
        <taxon>Actinomycetes</taxon>
        <taxon>Propionibacteriales</taxon>
        <taxon>Propionibacteriaceae</taxon>
        <taxon>Acidipropionibacterium</taxon>
    </lineage>
</organism>
<dbReference type="GO" id="GO:0022857">
    <property type="term" value="F:transmembrane transporter activity"/>
    <property type="evidence" value="ECO:0007669"/>
    <property type="project" value="InterPro"/>
</dbReference>
<evidence type="ECO:0000256" key="6">
    <source>
        <dbReference type="ARBA" id="ARBA00022989"/>
    </source>
</evidence>
<dbReference type="Pfam" id="PF00528">
    <property type="entry name" value="BPD_transp_1"/>
    <property type="match status" value="1"/>
</dbReference>
<feature type="transmembrane region" description="Helical" evidence="8">
    <location>
        <begin position="182"/>
        <end position="204"/>
    </location>
</feature>
<keyword evidence="7 8" id="KW-0472">Membrane</keyword>
<evidence type="ECO:0000256" key="3">
    <source>
        <dbReference type="ARBA" id="ARBA00022475"/>
    </source>
</evidence>
<dbReference type="InterPro" id="IPR010065">
    <property type="entry name" value="AA_ABC_transptr_permease_3TM"/>
</dbReference>
<dbReference type="PROSITE" id="PS50928">
    <property type="entry name" value="ABC_TM1"/>
    <property type="match status" value="1"/>
</dbReference>
<keyword evidence="3" id="KW-1003">Cell membrane</keyword>
<reference evidence="11 12" key="1">
    <citation type="journal article" date="2012" name="BMC Genomics">
        <title>The genome sequence of Propionibacterium acidipropionici provides insights into its biotechnological and industrial potential.</title>
        <authorList>
            <person name="Parizzi L.P."/>
            <person name="Grassi M.C."/>
            <person name="Llerena L.A."/>
            <person name="Carazzolle M.F."/>
            <person name="Queiroz V.L."/>
            <person name="Lunardi I."/>
            <person name="Zeidler A.F."/>
            <person name="Teixeira P.J."/>
            <person name="Mieczkowski P."/>
            <person name="Rincones J."/>
            <person name="Pereira G.A."/>
        </authorList>
    </citation>
    <scope>NUCLEOTIDE SEQUENCE [LARGE SCALE GENOMIC DNA]</scope>
    <source>
        <strain evidence="12">ATCC 4875 / DSM 20272 / JCM 6432 / NBRC 12425 / NCIMB 8070</strain>
    </source>
</reference>
<evidence type="ECO:0000259" key="10">
    <source>
        <dbReference type="PROSITE" id="PS50928"/>
    </source>
</evidence>
<keyword evidence="5" id="KW-0029">Amino-acid transport</keyword>
<dbReference type="RefSeq" id="WP_015071791.1">
    <property type="nucleotide sequence ID" value="NC_019395.1"/>
</dbReference>
<dbReference type="NCBIfam" id="TIGR03004">
    <property type="entry name" value="ectoine_ehuC"/>
    <property type="match status" value="1"/>
</dbReference>
<dbReference type="SUPFAM" id="SSF161098">
    <property type="entry name" value="MetI-like"/>
    <property type="match status" value="1"/>
</dbReference>
<evidence type="ECO:0000313" key="12">
    <source>
        <dbReference type="Proteomes" id="UP000000214"/>
    </source>
</evidence>
<sequence length="267" mass="28252">MDALLNFRPLLQSGFVTTLIVTVLGALVALIIAFLVGVARYSKNRILSIPAGIFIEVFRGTSLIVQMFWLFYVLPFFGIDLPPMVTAVIALGFNEGAYAAEIVRSALAAVPKGQNEASIALSLSPRRTLWRIKMPQAIAIMLPSLGNVLVDLFKNTSLVSLVTVVELTFAAQQIRTSTGQTLAVYGFLLVVYFVVSLLLGRLVALAERVVSRRFGTGGPGRRSTGRRTAAAAGPAGVSPVSVPAQVSPMSVPAQVSPVSVPARGGVS</sequence>
<dbReference type="KEGG" id="pbo:PACID_31370"/>
<evidence type="ECO:0000313" key="11">
    <source>
        <dbReference type="EMBL" id="AFV90897.1"/>
    </source>
</evidence>
<keyword evidence="4 8" id="KW-0812">Transmembrane</keyword>
<dbReference type="STRING" id="1171373.PACID_31370"/>
<dbReference type="PATRIC" id="fig|1171373.8.peg.3083"/>
<dbReference type="GO" id="GO:0006865">
    <property type="term" value="P:amino acid transport"/>
    <property type="evidence" value="ECO:0007669"/>
    <property type="project" value="UniProtKB-KW"/>
</dbReference>
<gene>
    <name evidence="11" type="ordered locus">PACID_31370</name>
</gene>
<dbReference type="Proteomes" id="UP000000214">
    <property type="component" value="Chromosome"/>
</dbReference>
<dbReference type="InterPro" id="IPR043429">
    <property type="entry name" value="ArtM/GltK/GlnP/TcyL/YhdX-like"/>
</dbReference>
<dbReference type="PANTHER" id="PTHR30614">
    <property type="entry name" value="MEMBRANE COMPONENT OF AMINO ACID ABC TRANSPORTER"/>
    <property type="match status" value="1"/>
</dbReference>
<evidence type="ECO:0000256" key="9">
    <source>
        <dbReference type="SAM" id="MobiDB-lite"/>
    </source>
</evidence>